<name>K6Z0K8_9ALTE</name>
<dbReference type="STRING" id="493475.GARC_0008"/>
<reference evidence="1 2" key="1">
    <citation type="journal article" date="2017" name="Antonie Van Leeuwenhoek">
        <title>Rhizobium rhizosphaerae sp. nov., a novel species isolated from rice rhizosphere.</title>
        <authorList>
            <person name="Zhao J.J."/>
            <person name="Zhang J."/>
            <person name="Zhang R.J."/>
            <person name="Zhang C.W."/>
            <person name="Yin H.Q."/>
            <person name="Zhang X.X."/>
        </authorList>
    </citation>
    <scope>NUCLEOTIDE SEQUENCE [LARGE SCALE GENOMIC DNA]</scope>
    <source>
        <strain evidence="1 2">BSs20135</strain>
    </source>
</reference>
<comment type="caution">
    <text evidence="1">The sequence shown here is derived from an EMBL/GenBank/DDBJ whole genome shotgun (WGS) entry which is preliminary data.</text>
</comment>
<keyword evidence="2" id="KW-1185">Reference proteome</keyword>
<evidence type="ECO:0000313" key="1">
    <source>
        <dbReference type="EMBL" id="GAC16990.1"/>
    </source>
</evidence>
<dbReference type="AlphaFoldDB" id="K6Z0K8"/>
<dbReference type="EMBL" id="BAEO01000002">
    <property type="protein sequence ID" value="GAC16990.1"/>
    <property type="molecule type" value="Genomic_DNA"/>
</dbReference>
<evidence type="ECO:0008006" key="3">
    <source>
        <dbReference type="Google" id="ProtNLM"/>
    </source>
</evidence>
<protein>
    <recommendedName>
        <fullName evidence="3">DUF3224 domain-containing protein</fullName>
    </recommendedName>
</protein>
<dbReference type="InterPro" id="IPR021607">
    <property type="entry name" value="DUF3224"/>
</dbReference>
<dbReference type="SUPFAM" id="SSF159238">
    <property type="entry name" value="SO1590-like"/>
    <property type="match status" value="1"/>
</dbReference>
<dbReference type="Proteomes" id="UP000006327">
    <property type="component" value="Unassembled WGS sequence"/>
</dbReference>
<sequence length="126" mass="13850">MQNLTGQFQIKDWQETTQSEYEEGKRSLAKVKLEYSGDIVGTSDLQYLLSYQADGSAEFVGFETIQASVNDISGYLILRHLGQFVNGVASSQFEIIQSSIDDNLIGLKGDFTSGENGVAGYTIHLN</sequence>
<evidence type="ECO:0000313" key="2">
    <source>
        <dbReference type="Proteomes" id="UP000006327"/>
    </source>
</evidence>
<proteinExistence type="predicted"/>
<dbReference type="eggNOG" id="ENOG50331JQ">
    <property type="taxonomic scope" value="Bacteria"/>
</dbReference>
<gene>
    <name evidence="1" type="ORF">GARC_0008</name>
</gene>
<accession>K6Z0K8</accession>
<organism evidence="1 2">
    <name type="scientific">Paraglaciecola arctica BSs20135</name>
    <dbReference type="NCBI Taxonomy" id="493475"/>
    <lineage>
        <taxon>Bacteria</taxon>
        <taxon>Pseudomonadati</taxon>
        <taxon>Pseudomonadota</taxon>
        <taxon>Gammaproteobacteria</taxon>
        <taxon>Alteromonadales</taxon>
        <taxon>Alteromonadaceae</taxon>
        <taxon>Paraglaciecola</taxon>
    </lineage>
</organism>
<dbReference type="Pfam" id="PF11528">
    <property type="entry name" value="DUF3224"/>
    <property type="match status" value="1"/>
</dbReference>
<dbReference type="InterPro" id="IPR023159">
    <property type="entry name" value="SO1590-like_sf"/>
</dbReference>
<dbReference type="Gene3D" id="2.40.350.10">
    <property type="entry name" value="SO1590-like"/>
    <property type="match status" value="1"/>
</dbReference>